<sequence>MSRFRRAVEIESARVRHDLFEANPSVELGCTVCPADADHPARGTTIHTFSVGATYRYSFASAGPFGAAHAAGDFDARCRADLPQSAKSEQISF</sequence>
<name>A0ABV2NAS6_9HYPH</name>
<proteinExistence type="predicted"/>
<organism evidence="1 2">
    <name type="scientific">Methylobacterium radiotolerans</name>
    <dbReference type="NCBI Taxonomy" id="31998"/>
    <lineage>
        <taxon>Bacteria</taxon>
        <taxon>Pseudomonadati</taxon>
        <taxon>Pseudomonadota</taxon>
        <taxon>Alphaproteobacteria</taxon>
        <taxon>Hyphomicrobiales</taxon>
        <taxon>Methylobacteriaceae</taxon>
        <taxon>Methylobacterium</taxon>
    </lineage>
</organism>
<accession>A0ABV2NAS6</accession>
<comment type="caution">
    <text evidence="1">The sequence shown here is derived from an EMBL/GenBank/DDBJ whole genome shotgun (WGS) entry which is preliminary data.</text>
</comment>
<evidence type="ECO:0000313" key="2">
    <source>
        <dbReference type="Proteomes" id="UP001549119"/>
    </source>
</evidence>
<gene>
    <name evidence="1" type="ORF">ABIC20_000892</name>
</gene>
<evidence type="ECO:0000313" key="1">
    <source>
        <dbReference type="EMBL" id="MET3863583.1"/>
    </source>
</evidence>
<dbReference type="EMBL" id="JBEPNW010000002">
    <property type="protein sequence ID" value="MET3863583.1"/>
    <property type="molecule type" value="Genomic_DNA"/>
</dbReference>
<reference evidence="1 2" key="1">
    <citation type="submission" date="2024-06" db="EMBL/GenBank/DDBJ databases">
        <title>Genomics of switchgrass bacterial isolates.</title>
        <authorList>
            <person name="Shade A."/>
        </authorList>
    </citation>
    <scope>NUCLEOTIDE SEQUENCE [LARGE SCALE GENOMIC DNA]</scope>
    <source>
        <strain evidence="1 2">PvP084</strain>
    </source>
</reference>
<dbReference type="Proteomes" id="UP001549119">
    <property type="component" value="Unassembled WGS sequence"/>
</dbReference>
<keyword evidence="2" id="KW-1185">Reference proteome</keyword>
<dbReference type="RefSeq" id="WP_209650962.1">
    <property type="nucleotide sequence ID" value="NZ_JBEPNW010000002.1"/>
</dbReference>
<protein>
    <submittedName>
        <fullName evidence="1">Uncharacterized protein</fullName>
    </submittedName>
</protein>